<feature type="chain" id="PRO_5013312215" evidence="2">
    <location>
        <begin position="25"/>
        <end position="183"/>
    </location>
</feature>
<feature type="signal peptide" evidence="2">
    <location>
        <begin position="1"/>
        <end position="24"/>
    </location>
</feature>
<sequence length="183" mass="20830">MLKIFLLLAILFDVKYLLIPLCGALTPISSINEDIPDAELARLSQHVLPIISKRYGFEIYSDSIRMDSRSRCKSEVDFTNNRVARRGCYVGVYICNSSFHKQCLWMHKGYCQCSTMRDFWKIQECRISATRVPTGDSTYPYINVPIGECKTAIWIFALASVLSVIAIGLAIKMAISRYLKKKV</sequence>
<gene>
    <name evidence="3" type="ORF">cand_030230</name>
</gene>
<protein>
    <submittedName>
        <fullName evidence="3">Uncharacterized protein</fullName>
    </submittedName>
</protein>
<accession>A0A1J4MND2</accession>
<dbReference type="OrthoDB" id="339222at2759"/>
<dbReference type="RefSeq" id="XP_067067624.1">
    <property type="nucleotide sequence ID" value="XM_067213250.1"/>
</dbReference>
<keyword evidence="2" id="KW-0732">Signal</keyword>
<keyword evidence="4" id="KW-1185">Reference proteome</keyword>
<keyword evidence="1" id="KW-1133">Transmembrane helix</keyword>
<keyword evidence="1" id="KW-0812">Transmembrane</keyword>
<evidence type="ECO:0000313" key="4">
    <source>
        <dbReference type="Proteomes" id="UP000186804"/>
    </source>
</evidence>
<feature type="transmembrane region" description="Helical" evidence="1">
    <location>
        <begin position="152"/>
        <end position="175"/>
    </location>
</feature>
<dbReference type="AlphaFoldDB" id="A0A1J4MND2"/>
<name>A0A1J4MND2_9CRYT</name>
<dbReference type="Proteomes" id="UP000186804">
    <property type="component" value="Unassembled WGS sequence"/>
</dbReference>
<dbReference type="EMBL" id="LRBS01000085">
    <property type="protein sequence ID" value="OII75778.1"/>
    <property type="molecule type" value="Genomic_DNA"/>
</dbReference>
<organism evidence="3 4">
    <name type="scientific">Cryptosporidium andersoni</name>
    <dbReference type="NCBI Taxonomy" id="117008"/>
    <lineage>
        <taxon>Eukaryota</taxon>
        <taxon>Sar</taxon>
        <taxon>Alveolata</taxon>
        <taxon>Apicomplexa</taxon>
        <taxon>Conoidasida</taxon>
        <taxon>Coccidia</taxon>
        <taxon>Eucoccidiorida</taxon>
        <taxon>Eimeriorina</taxon>
        <taxon>Cryptosporidiidae</taxon>
        <taxon>Cryptosporidium</taxon>
    </lineage>
</organism>
<proteinExistence type="predicted"/>
<comment type="caution">
    <text evidence="3">The sequence shown here is derived from an EMBL/GenBank/DDBJ whole genome shotgun (WGS) entry which is preliminary data.</text>
</comment>
<dbReference type="GeneID" id="92367207"/>
<evidence type="ECO:0000313" key="3">
    <source>
        <dbReference type="EMBL" id="OII75778.1"/>
    </source>
</evidence>
<evidence type="ECO:0000256" key="1">
    <source>
        <dbReference type="SAM" id="Phobius"/>
    </source>
</evidence>
<keyword evidence="1" id="KW-0472">Membrane</keyword>
<reference evidence="3 4" key="1">
    <citation type="submission" date="2016-10" db="EMBL/GenBank/DDBJ databases">
        <title>Reductive evolution of mitochondrial metabolism and differential evolution of invasion-related proteins in Cryptosporidium.</title>
        <authorList>
            <person name="Liu S."/>
            <person name="Roellig D.M."/>
            <person name="Guo Y."/>
            <person name="Li N."/>
            <person name="Frace M.A."/>
            <person name="Tang K."/>
            <person name="Zhang L."/>
            <person name="Feng Y."/>
            <person name="Xiao L."/>
        </authorList>
    </citation>
    <scope>NUCLEOTIDE SEQUENCE [LARGE SCALE GENOMIC DNA]</scope>
    <source>
        <strain evidence="3">30847</strain>
    </source>
</reference>
<dbReference type="VEuPathDB" id="CryptoDB:cand_030230"/>
<evidence type="ECO:0000256" key="2">
    <source>
        <dbReference type="SAM" id="SignalP"/>
    </source>
</evidence>